<accession>E7GQQ9</accession>
<proteinExistence type="inferred from homology"/>
<dbReference type="GO" id="GO:0000271">
    <property type="term" value="P:polysaccharide biosynthetic process"/>
    <property type="evidence" value="ECO:0007669"/>
    <property type="project" value="TreeGrafter"/>
</dbReference>
<comment type="caution">
    <text evidence="4">The sequence shown here is derived from an EMBL/GenBank/DDBJ whole genome shotgun (WGS) entry which is preliminary data.</text>
</comment>
<dbReference type="PIRSF" id="PIRSF000390">
    <property type="entry name" value="PLP_StrS"/>
    <property type="match status" value="1"/>
</dbReference>
<sequence>MQFRDLKKQYEVLKDEINQAMESVIHNTTFISGPQVEELETRLASYVGRKHCITCGNGTDALSMVLMAWDIKSGDAVFVPDFTFFATGEVASFEGATPIFVDVKEDTFNMDPEKLEEAIQTVLDEGKLTPKLIIPVDLFGLPSEYGRIQQIAKKYGIKILEDGAQGFGGMCSSKRVCSFGDASTTSFFPAKPLGCYGDGGAIFTDSDEMAAYLESIRVHGKGSYKYENVRIGWNSRLDTLQAALMLPKLKAFQEYELDRVNEVAGIYTEQLKDIVKTPEVPEGYLSSWAQYTIQLKDKQERDGLQEYLNSKGIPTMIYYPIPMHCQRAFDGVKIYQDCPITEKLCKTVLSLPMHPYLDKIEQELVINEIRKFQENQCLKNRNV</sequence>
<reference evidence="4 5" key="1">
    <citation type="submission" date="2010-12" db="EMBL/GenBank/DDBJ databases">
        <title>The Genome Sequence of Clostridium symbiosum strain WAL-14163.</title>
        <authorList>
            <person name="Earl A."/>
            <person name="Ward D."/>
            <person name="Feldgarden M."/>
            <person name="Gevers D."/>
            <person name="Finegold S.M."/>
            <person name="Summanen P.H."/>
            <person name="Molitoris D.R."/>
            <person name="Vaisanen M.L."/>
            <person name="Daigneault M."/>
            <person name="Young S.K."/>
            <person name="Zeng Q."/>
            <person name="Gargeya S."/>
            <person name="Fitzgerald M."/>
            <person name="Haas B."/>
            <person name="Abouelleil A."/>
            <person name="Alvarado L."/>
            <person name="Arachchi H.M."/>
            <person name="Berlin A."/>
            <person name="Brown A."/>
            <person name="Chapman S.B."/>
            <person name="Chen Z."/>
            <person name="Dunbar C."/>
            <person name="Freedman E."/>
            <person name="Gearin G."/>
            <person name="Gellesch M."/>
            <person name="Goldberg J."/>
            <person name="Griggs A."/>
            <person name="Gujja S."/>
            <person name="Heilman E."/>
            <person name="Heiman D."/>
            <person name="Howarth C."/>
            <person name="Larson L."/>
            <person name="Lui A."/>
            <person name="MacDonald P.J.P."/>
            <person name="Mehta T."/>
            <person name="Montmayeur A."/>
            <person name="Murphy C."/>
            <person name="Neiman D."/>
            <person name="Pearson M."/>
            <person name="Priest M."/>
            <person name="Roberts A."/>
            <person name="Saif S."/>
            <person name="Shea T."/>
            <person name="Shenoy N."/>
            <person name="Sisk P."/>
            <person name="Stolte C."/>
            <person name="Sykes S."/>
            <person name="White J."/>
            <person name="Yandava C."/>
            <person name="Nusbaum C."/>
            <person name="Birren B."/>
        </authorList>
    </citation>
    <scope>NUCLEOTIDE SEQUENCE [LARGE SCALE GENOMIC DNA]</scope>
    <source>
        <strain evidence="4 5">WAL-14163</strain>
    </source>
</reference>
<dbReference type="PANTHER" id="PTHR30244">
    <property type="entry name" value="TRANSAMINASE"/>
    <property type="match status" value="1"/>
</dbReference>
<evidence type="ECO:0000256" key="1">
    <source>
        <dbReference type="PIRSR" id="PIRSR000390-1"/>
    </source>
</evidence>
<dbReference type="AlphaFoldDB" id="E7GQQ9"/>
<protein>
    <submittedName>
        <fullName evidence="4">Uncharacterized protein</fullName>
    </submittedName>
</protein>
<organism evidence="4 5">
    <name type="scientific">Clostridium symbiosum (strain WAL-14163)</name>
    <dbReference type="NCBI Taxonomy" id="742740"/>
    <lineage>
        <taxon>Bacteria</taxon>
        <taxon>Bacillati</taxon>
        <taxon>Bacillota</taxon>
        <taxon>Clostridia</taxon>
        <taxon>Lachnospirales</taxon>
        <taxon>Lachnospiraceae</taxon>
        <taxon>Otoolea</taxon>
    </lineage>
</organism>
<evidence type="ECO:0000256" key="2">
    <source>
        <dbReference type="PIRSR" id="PIRSR000390-2"/>
    </source>
</evidence>
<dbReference type="InterPro" id="IPR015424">
    <property type="entry name" value="PyrdxlP-dep_Trfase"/>
</dbReference>
<dbReference type="RefSeq" id="WP_003502471.1">
    <property type="nucleotide sequence ID" value="NZ_GL834313.1"/>
</dbReference>
<dbReference type="InterPro" id="IPR015421">
    <property type="entry name" value="PyrdxlP-dep_Trfase_major"/>
</dbReference>
<dbReference type="InterPro" id="IPR000653">
    <property type="entry name" value="DegT/StrS_aminotransferase"/>
</dbReference>
<gene>
    <name evidence="4" type="ORF">HMPREF9474_03254</name>
</gene>
<comment type="similarity">
    <text evidence="3">Belongs to the DegT/DnrJ/EryC1 family.</text>
</comment>
<dbReference type="Pfam" id="PF01041">
    <property type="entry name" value="DegT_DnrJ_EryC1"/>
    <property type="match status" value="1"/>
</dbReference>
<dbReference type="PANTHER" id="PTHR30244:SF42">
    <property type="entry name" value="UDP-2-ACETAMIDO-2-DEOXY-3-OXO-D-GLUCURONATE AMINOTRANSFERASE"/>
    <property type="match status" value="1"/>
</dbReference>
<dbReference type="Gene3D" id="3.90.1150.10">
    <property type="entry name" value="Aspartate Aminotransferase, domain 1"/>
    <property type="match status" value="1"/>
</dbReference>
<keyword evidence="2 3" id="KW-0663">Pyridoxal phosphate</keyword>
<dbReference type="SUPFAM" id="SSF53383">
    <property type="entry name" value="PLP-dependent transferases"/>
    <property type="match status" value="1"/>
</dbReference>
<dbReference type="EMBL" id="ADLQ01000073">
    <property type="protein sequence ID" value="EGA92869.1"/>
    <property type="molecule type" value="Genomic_DNA"/>
</dbReference>
<dbReference type="GO" id="GO:0008483">
    <property type="term" value="F:transaminase activity"/>
    <property type="evidence" value="ECO:0007669"/>
    <property type="project" value="TreeGrafter"/>
</dbReference>
<dbReference type="HOGENOM" id="CLU_033332_6_1_9"/>
<feature type="active site" description="Proton acceptor" evidence="1">
    <location>
        <position position="191"/>
    </location>
</feature>
<name>E7GQQ9_CLOS6</name>
<dbReference type="CDD" id="cd00616">
    <property type="entry name" value="AHBA_syn"/>
    <property type="match status" value="1"/>
</dbReference>
<keyword evidence="5" id="KW-1185">Reference proteome</keyword>
<evidence type="ECO:0000313" key="5">
    <source>
        <dbReference type="Proteomes" id="UP000002970"/>
    </source>
</evidence>
<dbReference type="eggNOG" id="COG0399">
    <property type="taxonomic scope" value="Bacteria"/>
</dbReference>
<dbReference type="InterPro" id="IPR015422">
    <property type="entry name" value="PyrdxlP-dep_Trfase_small"/>
</dbReference>
<dbReference type="Gene3D" id="3.40.640.10">
    <property type="entry name" value="Type I PLP-dependent aspartate aminotransferase-like (Major domain)"/>
    <property type="match status" value="1"/>
</dbReference>
<dbReference type="STRING" id="1512.GCA_900049235_03515"/>
<dbReference type="GO" id="GO:0030170">
    <property type="term" value="F:pyridoxal phosphate binding"/>
    <property type="evidence" value="ECO:0007669"/>
    <property type="project" value="TreeGrafter"/>
</dbReference>
<evidence type="ECO:0000256" key="3">
    <source>
        <dbReference type="RuleBase" id="RU004508"/>
    </source>
</evidence>
<dbReference type="Proteomes" id="UP000002970">
    <property type="component" value="Unassembled WGS sequence"/>
</dbReference>
<feature type="modified residue" description="N6-(pyridoxal phosphate)lysine" evidence="2">
    <location>
        <position position="191"/>
    </location>
</feature>
<evidence type="ECO:0000313" key="4">
    <source>
        <dbReference type="EMBL" id="EGA92869.1"/>
    </source>
</evidence>